<proteinExistence type="predicted"/>
<dbReference type="AlphaFoldDB" id="A0A0E2DER9"/>
<accession>A0A0E2DER9</accession>
<sequence>MILFIKVYHDIGMNPKEKESDYVDPINSQKQYSYDGQHNDSQEIFFSLKVKDFALHKFFSFLIWFFIFYSEA</sequence>
<dbReference type="RefSeq" id="WP_000600046.1">
    <property type="nucleotide sequence ID" value="NZ_AHNR02000056.1"/>
</dbReference>
<protein>
    <submittedName>
        <fullName evidence="1">Uncharacterized protein</fullName>
    </submittedName>
</protein>
<dbReference type="EMBL" id="AHNR02000056">
    <property type="protein sequence ID" value="EKR54148.1"/>
    <property type="molecule type" value="Genomic_DNA"/>
</dbReference>
<name>A0A0E2DER9_LEPIR</name>
<dbReference type="Proteomes" id="UP000001340">
    <property type="component" value="Unassembled WGS sequence"/>
</dbReference>
<comment type="caution">
    <text evidence="1">The sequence shown here is derived from an EMBL/GenBank/DDBJ whole genome shotgun (WGS) entry which is preliminary data.</text>
</comment>
<reference evidence="1 2" key="1">
    <citation type="submission" date="2012-10" db="EMBL/GenBank/DDBJ databases">
        <authorList>
            <person name="Harkins D.M."/>
            <person name="Durkin A.S."/>
            <person name="Brinkac L.M."/>
            <person name="Haft D.H."/>
            <person name="Selengut J.D."/>
            <person name="Sanka R."/>
            <person name="DePew J."/>
            <person name="Purushe J."/>
            <person name="Chanthongthip A."/>
            <person name="Lattana O."/>
            <person name="Phetsouvanh R."/>
            <person name="Newton P.N."/>
            <person name="Vinetz J.M."/>
            <person name="Sutton G.G."/>
            <person name="Nierman W.C."/>
            <person name="Fouts D.E."/>
        </authorList>
    </citation>
    <scope>NUCLEOTIDE SEQUENCE [LARGE SCALE GENOMIC DNA]</scope>
    <source>
        <strain evidence="1 2">UI 12758</strain>
    </source>
</reference>
<organism evidence="1 2">
    <name type="scientific">Leptospira interrogans str. UI 12758</name>
    <dbReference type="NCBI Taxonomy" id="1049938"/>
    <lineage>
        <taxon>Bacteria</taxon>
        <taxon>Pseudomonadati</taxon>
        <taxon>Spirochaetota</taxon>
        <taxon>Spirochaetia</taxon>
        <taxon>Leptospirales</taxon>
        <taxon>Leptospiraceae</taxon>
        <taxon>Leptospira</taxon>
    </lineage>
</organism>
<gene>
    <name evidence="1" type="ORF">LEP1GSC105_5028</name>
</gene>
<evidence type="ECO:0000313" key="2">
    <source>
        <dbReference type="Proteomes" id="UP000001340"/>
    </source>
</evidence>
<evidence type="ECO:0000313" key="1">
    <source>
        <dbReference type="EMBL" id="EKR54148.1"/>
    </source>
</evidence>